<dbReference type="AlphaFoldDB" id="T1KKZ6"/>
<accession>T1KKZ6</accession>
<reference evidence="1" key="2">
    <citation type="submission" date="2015-06" db="UniProtKB">
        <authorList>
            <consortium name="EnsemblMetazoa"/>
        </authorList>
    </citation>
    <scope>IDENTIFICATION</scope>
</reference>
<dbReference type="HOGENOM" id="CLU_3144615_0_0_1"/>
<evidence type="ECO:0000313" key="1">
    <source>
        <dbReference type="EnsemblMetazoa" id="tetur14g00580.1"/>
    </source>
</evidence>
<dbReference type="EMBL" id="CAEY01000201">
    <property type="status" value="NOT_ANNOTATED_CDS"/>
    <property type="molecule type" value="Genomic_DNA"/>
</dbReference>
<evidence type="ECO:0000313" key="2">
    <source>
        <dbReference type="Proteomes" id="UP000015104"/>
    </source>
</evidence>
<proteinExistence type="predicted"/>
<dbReference type="Proteomes" id="UP000015104">
    <property type="component" value="Unassembled WGS sequence"/>
</dbReference>
<dbReference type="EnsemblMetazoa" id="tetur14g00580.1">
    <property type="protein sequence ID" value="tetur14g00580.1"/>
    <property type="gene ID" value="tetur14g00580"/>
</dbReference>
<sequence length="49" mass="5561">MMTEYHQNLLIIISKNVKQSEPGMFISTLETLCGPLRDPKKAKKMVSLP</sequence>
<keyword evidence="2" id="KW-1185">Reference proteome</keyword>
<name>T1KKZ6_TETUR</name>
<protein>
    <submittedName>
        <fullName evidence="1">Uncharacterized protein</fullName>
    </submittedName>
</protein>
<reference evidence="2" key="1">
    <citation type="submission" date="2011-08" db="EMBL/GenBank/DDBJ databases">
        <authorList>
            <person name="Rombauts S."/>
        </authorList>
    </citation>
    <scope>NUCLEOTIDE SEQUENCE</scope>
    <source>
        <strain evidence="2">London</strain>
    </source>
</reference>
<organism evidence="1 2">
    <name type="scientific">Tetranychus urticae</name>
    <name type="common">Two-spotted spider mite</name>
    <dbReference type="NCBI Taxonomy" id="32264"/>
    <lineage>
        <taxon>Eukaryota</taxon>
        <taxon>Metazoa</taxon>
        <taxon>Ecdysozoa</taxon>
        <taxon>Arthropoda</taxon>
        <taxon>Chelicerata</taxon>
        <taxon>Arachnida</taxon>
        <taxon>Acari</taxon>
        <taxon>Acariformes</taxon>
        <taxon>Trombidiformes</taxon>
        <taxon>Prostigmata</taxon>
        <taxon>Eleutherengona</taxon>
        <taxon>Raphignathae</taxon>
        <taxon>Tetranychoidea</taxon>
        <taxon>Tetranychidae</taxon>
        <taxon>Tetranychus</taxon>
    </lineage>
</organism>